<dbReference type="NCBIfam" id="NF033819">
    <property type="entry name" value="IS66_TnpB"/>
    <property type="match status" value="1"/>
</dbReference>
<dbReference type="eggNOG" id="COG3436">
    <property type="taxonomic scope" value="Bacteria"/>
</dbReference>
<reference evidence="1 2" key="1">
    <citation type="journal article" date="2011" name="J. Bacteriol.">
        <title>Genome sequence of the halotolerant marine bacterium Myxococcus fulvus HW-1.</title>
        <authorList>
            <person name="Li Z.F."/>
            <person name="Li X."/>
            <person name="Liu H."/>
            <person name="Liu X."/>
            <person name="Han K."/>
            <person name="Wu Z.H."/>
            <person name="Hu W."/>
            <person name="Li F.F."/>
            <person name="Li Y.Z."/>
        </authorList>
    </citation>
    <scope>NUCLEOTIDE SEQUENCE [LARGE SCALE GENOMIC DNA]</scope>
    <source>
        <strain evidence="2">ATCC BAA-855 / HW-1</strain>
    </source>
</reference>
<protein>
    <submittedName>
        <fullName evidence="1">Putative transposition helper protein, IS66</fullName>
    </submittedName>
</protein>
<dbReference type="Pfam" id="PF05717">
    <property type="entry name" value="TnpB_IS66"/>
    <property type="match status" value="1"/>
</dbReference>
<dbReference type="PANTHER" id="PTHR36455">
    <property type="match status" value="1"/>
</dbReference>
<dbReference type="AlphaFoldDB" id="F8C9P5"/>
<dbReference type="HOGENOM" id="CLU_128110_0_0_7"/>
<evidence type="ECO:0000313" key="2">
    <source>
        <dbReference type="Proteomes" id="UP000000488"/>
    </source>
</evidence>
<accession>F8C9P5</accession>
<dbReference type="Proteomes" id="UP000000488">
    <property type="component" value="Chromosome"/>
</dbReference>
<gene>
    <name evidence="1" type="ordered locus">LILAB_32215</name>
</gene>
<organism evidence="1 2">
    <name type="scientific">Myxococcus fulvus (strain ATCC BAA-855 / HW-1)</name>
    <dbReference type="NCBI Taxonomy" id="483219"/>
    <lineage>
        <taxon>Bacteria</taxon>
        <taxon>Pseudomonadati</taxon>
        <taxon>Myxococcota</taxon>
        <taxon>Myxococcia</taxon>
        <taxon>Myxococcales</taxon>
        <taxon>Cystobacterineae</taxon>
        <taxon>Myxococcaceae</taxon>
        <taxon>Myxococcus</taxon>
    </lineage>
</organism>
<name>F8C9P5_MYXFH</name>
<dbReference type="InterPro" id="IPR008878">
    <property type="entry name" value="Transposase_IS66_Orf2"/>
</dbReference>
<sequence>MLVAIEPVDFRRGVDGLAQQCRAALAENPFSGTVFVFRNRQRTAVKLLVYDGQGFWLCHKRLSQGRFRWWPTASEAAAPLRAHELQVLLCAGDASATQAAPEWRKVGT</sequence>
<dbReference type="EMBL" id="CP002830">
    <property type="protein sequence ID" value="AEI68324.1"/>
    <property type="molecule type" value="Genomic_DNA"/>
</dbReference>
<proteinExistence type="predicted"/>
<evidence type="ECO:0000313" key="1">
    <source>
        <dbReference type="EMBL" id="AEI68324.1"/>
    </source>
</evidence>
<dbReference type="STRING" id="483219.LILAB_32215"/>
<dbReference type="PANTHER" id="PTHR36455:SF1">
    <property type="entry name" value="BLR8292 PROTEIN"/>
    <property type="match status" value="1"/>
</dbReference>
<dbReference type="KEGG" id="mfu:LILAB_32215"/>